<feature type="region of interest" description="Disordered" evidence="1">
    <location>
        <begin position="1"/>
        <end position="27"/>
    </location>
</feature>
<evidence type="ECO:0000313" key="4">
    <source>
        <dbReference type="Proteomes" id="UP000605846"/>
    </source>
</evidence>
<name>A0A8H7ELX7_9FUNG</name>
<organism evidence="3 4">
    <name type="scientific">Apophysomyces ossiformis</name>
    <dbReference type="NCBI Taxonomy" id="679940"/>
    <lineage>
        <taxon>Eukaryota</taxon>
        <taxon>Fungi</taxon>
        <taxon>Fungi incertae sedis</taxon>
        <taxon>Mucoromycota</taxon>
        <taxon>Mucoromycotina</taxon>
        <taxon>Mucoromycetes</taxon>
        <taxon>Mucorales</taxon>
        <taxon>Mucorineae</taxon>
        <taxon>Mucoraceae</taxon>
        <taxon>Apophysomyces</taxon>
    </lineage>
</organism>
<evidence type="ECO:0000313" key="3">
    <source>
        <dbReference type="EMBL" id="KAF7723318.1"/>
    </source>
</evidence>
<accession>A0A8H7ELX7</accession>
<evidence type="ECO:0000259" key="2">
    <source>
        <dbReference type="Pfam" id="PF15926"/>
    </source>
</evidence>
<feature type="domain" description="E3 ubiquitin-protein ligase RNF220 middle" evidence="2">
    <location>
        <begin position="45"/>
        <end position="280"/>
    </location>
</feature>
<dbReference type="Proteomes" id="UP000605846">
    <property type="component" value="Unassembled WGS sequence"/>
</dbReference>
<feature type="compositionally biased region" description="Acidic residues" evidence="1">
    <location>
        <begin position="237"/>
        <end position="249"/>
    </location>
</feature>
<protein>
    <recommendedName>
        <fullName evidence="2">E3 ubiquitin-protein ligase RNF220 middle domain-containing protein</fullName>
    </recommendedName>
</protein>
<comment type="caution">
    <text evidence="3">The sequence shown here is derived from an EMBL/GenBank/DDBJ whole genome shotgun (WGS) entry which is preliminary data.</text>
</comment>
<keyword evidence="4" id="KW-1185">Reference proteome</keyword>
<dbReference type="GO" id="GO:0016567">
    <property type="term" value="P:protein ubiquitination"/>
    <property type="evidence" value="ECO:0007669"/>
    <property type="project" value="TreeGrafter"/>
</dbReference>
<dbReference type="InterPro" id="IPR052443">
    <property type="entry name" value="E3_ubiq-ligase_RNF220-like"/>
</dbReference>
<dbReference type="Pfam" id="PF15926">
    <property type="entry name" value="RNF220"/>
    <property type="match status" value="1"/>
</dbReference>
<dbReference type="AlphaFoldDB" id="A0A8H7ELX7"/>
<feature type="region of interest" description="Disordered" evidence="1">
    <location>
        <begin position="233"/>
        <end position="257"/>
    </location>
</feature>
<dbReference type="OrthoDB" id="6270329at2759"/>
<dbReference type="PANTHER" id="PTHR13459:SF1">
    <property type="entry name" value="E3 UBIQUITIN-PROTEIN LIGASE RNF220 ISOFORM X1"/>
    <property type="match status" value="1"/>
</dbReference>
<sequence length="297" mass="32818">MSSQSGVDPHAQHANGQKAPPKKRKSLARELQTLVDNNGKRARRDLPKCPICERRIDPADWPYHYQQELSRLNEIGSDAYHDPLDKNKGKRGAAVVARQQLERSTGKRKLNMYEQTLDIIRKNRTARQEALRRIDMPTRPHENDASSLYEDVQICFICNERLHGDSDAINFHIDQCLANGPPPSSPSPVASSASSISGAADIGWQEYEWAGQTRVRATAMMEGGYRGAGFATANKEEDVDEDLDVEDDGAGQYGQSQYAECDIVVSDDENEDVSALREMVSGGIPRSSSSTAADAQE</sequence>
<dbReference type="GO" id="GO:0061630">
    <property type="term" value="F:ubiquitin protein ligase activity"/>
    <property type="evidence" value="ECO:0007669"/>
    <property type="project" value="TreeGrafter"/>
</dbReference>
<evidence type="ECO:0000256" key="1">
    <source>
        <dbReference type="SAM" id="MobiDB-lite"/>
    </source>
</evidence>
<dbReference type="EMBL" id="JABAYA010000156">
    <property type="protein sequence ID" value="KAF7723318.1"/>
    <property type="molecule type" value="Genomic_DNA"/>
</dbReference>
<dbReference type="InterPro" id="IPR031824">
    <property type="entry name" value="RNF220_mid"/>
</dbReference>
<proteinExistence type="predicted"/>
<gene>
    <name evidence="3" type="ORF">EC973_002115</name>
</gene>
<reference evidence="3" key="1">
    <citation type="submission" date="2020-01" db="EMBL/GenBank/DDBJ databases">
        <title>Genome Sequencing of Three Apophysomyces-Like Fungal Strains Confirms a Novel Fungal Genus in the Mucoromycota with divergent Burkholderia-like Endosymbiotic Bacteria.</title>
        <authorList>
            <person name="Stajich J.E."/>
            <person name="Macias A.M."/>
            <person name="Carter-House D."/>
            <person name="Lovett B."/>
            <person name="Kasson L.R."/>
            <person name="Berry K."/>
            <person name="Grigoriev I."/>
            <person name="Chang Y."/>
            <person name="Spatafora J."/>
            <person name="Kasson M.T."/>
        </authorList>
    </citation>
    <scope>NUCLEOTIDE SEQUENCE</scope>
    <source>
        <strain evidence="3">NRRL A-21654</strain>
    </source>
</reference>
<dbReference type="PANTHER" id="PTHR13459">
    <property type="entry name" value="E3 UBIQUITIN-PROTEIN LIGASE RNF220 ISOFORM X1"/>
    <property type="match status" value="1"/>
</dbReference>